<organism evidence="1 2">
    <name type="scientific">Conexibacter woesei (strain DSM 14684 / CCUG 47730 / CIP 108061 / JCM 11494 / NBRC 100937 / ID131577)</name>
    <dbReference type="NCBI Taxonomy" id="469383"/>
    <lineage>
        <taxon>Bacteria</taxon>
        <taxon>Bacillati</taxon>
        <taxon>Actinomycetota</taxon>
        <taxon>Thermoleophilia</taxon>
        <taxon>Solirubrobacterales</taxon>
        <taxon>Conexibacteraceae</taxon>
        <taxon>Conexibacter</taxon>
    </lineage>
</organism>
<gene>
    <name evidence="1" type="ordered locus">Cwoe_5567</name>
</gene>
<dbReference type="eggNOG" id="COG0561">
    <property type="taxonomic scope" value="Bacteria"/>
</dbReference>
<dbReference type="RefSeq" id="WP_012937023.1">
    <property type="nucleotide sequence ID" value="NC_013739.1"/>
</dbReference>
<dbReference type="SUPFAM" id="SSF56784">
    <property type="entry name" value="HAD-like"/>
    <property type="match status" value="1"/>
</dbReference>
<evidence type="ECO:0000313" key="1">
    <source>
        <dbReference type="EMBL" id="ADB53972.1"/>
    </source>
</evidence>
<protein>
    <submittedName>
        <fullName evidence="1">Sucrose-6F-phosphate phosphohydrolase</fullName>
    </submittedName>
</protein>
<dbReference type="GO" id="GO:0000287">
    <property type="term" value="F:magnesium ion binding"/>
    <property type="evidence" value="ECO:0007669"/>
    <property type="project" value="TreeGrafter"/>
</dbReference>
<reference evidence="2" key="2">
    <citation type="submission" date="2010-01" db="EMBL/GenBank/DDBJ databases">
        <title>The complete genome of Conexibacter woesei DSM 14684.</title>
        <authorList>
            <consortium name="US DOE Joint Genome Institute (JGI-PGF)"/>
            <person name="Lucas S."/>
            <person name="Copeland A."/>
            <person name="Lapidus A."/>
            <person name="Glavina del Rio T."/>
            <person name="Dalin E."/>
            <person name="Tice H."/>
            <person name="Bruce D."/>
            <person name="Goodwin L."/>
            <person name="Pitluck S."/>
            <person name="Kyrpides N."/>
            <person name="Mavromatis K."/>
            <person name="Ivanova N."/>
            <person name="Mikhailova N."/>
            <person name="Chertkov O."/>
            <person name="Brettin T."/>
            <person name="Detter J.C."/>
            <person name="Han C."/>
            <person name="Larimer F."/>
            <person name="Land M."/>
            <person name="Hauser L."/>
            <person name="Markowitz V."/>
            <person name="Cheng J.-F."/>
            <person name="Hugenholtz P."/>
            <person name="Woyke T."/>
            <person name="Wu D."/>
            <person name="Pukall R."/>
            <person name="Steenblock K."/>
            <person name="Schneider S."/>
            <person name="Klenk H.-P."/>
            <person name="Eisen J.A."/>
        </authorList>
    </citation>
    <scope>NUCLEOTIDE SEQUENCE [LARGE SCALE GENOMIC DNA]</scope>
    <source>
        <strain evidence="2">DSM 14684 / CIP 108061 / JCM 11494 / NBRC 100937 / ID131577</strain>
    </source>
</reference>
<sequence>MRCLYVDLDGTLLGPGASLLRGADGGFSTAGVRALEACHRADVEVVIYTGRREAQVKEDARLIGQTAYIFEAGAGLVVDGELEWLTGGLLPREDATIHDQITASGAPALLLETFPNALEYHEPWHVDREVSHLFRGLVDAFEVDALLAENGIEGLRLVDNGTVHSRSAALAELPQVRAYHLVPAAASKAGAVARHMQIRGYAPEECIAVGDSREDMGAAAAVGSFWLVANALEKDPTLREAIGDLANVRVATERHGAGVYEAVVTTLAERRG</sequence>
<keyword evidence="2" id="KW-1185">Reference proteome</keyword>
<dbReference type="EMBL" id="CP001854">
    <property type="protein sequence ID" value="ADB53972.1"/>
    <property type="molecule type" value="Genomic_DNA"/>
</dbReference>
<accession>D3F0N8</accession>
<reference evidence="1 2" key="1">
    <citation type="journal article" date="2010" name="Stand. Genomic Sci.">
        <title>Complete genome sequence of Conexibacter woesei type strain (ID131577).</title>
        <authorList>
            <person name="Pukall R."/>
            <person name="Lapidus A."/>
            <person name="Glavina Del Rio T."/>
            <person name="Copeland A."/>
            <person name="Tice H."/>
            <person name="Cheng J.-F."/>
            <person name="Lucas S."/>
            <person name="Chen F."/>
            <person name="Nolan M."/>
            <person name="Bruce D."/>
            <person name="Goodwin L."/>
            <person name="Pitluck S."/>
            <person name="Mavromatis K."/>
            <person name="Ivanova N."/>
            <person name="Ovchinnikova G."/>
            <person name="Pati A."/>
            <person name="Chen A."/>
            <person name="Palaniappan K."/>
            <person name="Land M."/>
            <person name="Hauser L."/>
            <person name="Chang Y.-J."/>
            <person name="Jeffries C.D."/>
            <person name="Chain P."/>
            <person name="Meincke L."/>
            <person name="Sims D."/>
            <person name="Brettin T."/>
            <person name="Detter J.C."/>
            <person name="Rohde M."/>
            <person name="Goeker M."/>
            <person name="Bristow J."/>
            <person name="Eisen J.A."/>
            <person name="Markowitz V."/>
            <person name="Kyrpides N.C."/>
            <person name="Klenk H.-P."/>
            <person name="Hugenholtz P."/>
        </authorList>
    </citation>
    <scope>NUCLEOTIDE SEQUENCE [LARGE SCALE GENOMIC DNA]</scope>
    <source>
        <strain evidence="2">DSM 14684 / CIP 108061 / JCM 11494 / NBRC 100937 / ID131577</strain>
    </source>
</reference>
<dbReference type="KEGG" id="cwo:Cwoe_5567"/>
<dbReference type="PANTHER" id="PTHR10000:SF8">
    <property type="entry name" value="HAD SUPERFAMILY HYDROLASE-LIKE, TYPE 3"/>
    <property type="match status" value="1"/>
</dbReference>
<keyword evidence="1" id="KW-0378">Hydrolase</keyword>
<dbReference type="GO" id="GO:0016791">
    <property type="term" value="F:phosphatase activity"/>
    <property type="evidence" value="ECO:0007669"/>
    <property type="project" value="TreeGrafter"/>
</dbReference>
<dbReference type="InterPro" id="IPR023214">
    <property type="entry name" value="HAD_sf"/>
</dbReference>
<proteinExistence type="predicted"/>
<dbReference type="InterPro" id="IPR036412">
    <property type="entry name" value="HAD-like_sf"/>
</dbReference>
<dbReference type="HOGENOM" id="CLU_923501_0_0_11"/>
<dbReference type="PANTHER" id="PTHR10000">
    <property type="entry name" value="PHOSPHOSERINE PHOSPHATASE"/>
    <property type="match status" value="1"/>
</dbReference>
<evidence type="ECO:0000313" key="2">
    <source>
        <dbReference type="Proteomes" id="UP000008229"/>
    </source>
</evidence>
<dbReference type="STRING" id="469383.Cwoe_5567"/>
<name>D3F0N8_CONWI</name>
<dbReference type="Gene3D" id="3.40.50.1000">
    <property type="entry name" value="HAD superfamily/HAD-like"/>
    <property type="match status" value="2"/>
</dbReference>
<dbReference type="AlphaFoldDB" id="D3F0N8"/>
<dbReference type="OrthoDB" id="3180736at2"/>
<dbReference type="GO" id="GO:0005829">
    <property type="term" value="C:cytosol"/>
    <property type="evidence" value="ECO:0007669"/>
    <property type="project" value="TreeGrafter"/>
</dbReference>
<dbReference type="Proteomes" id="UP000008229">
    <property type="component" value="Chromosome"/>
</dbReference>